<reference evidence="1" key="1">
    <citation type="submission" date="2020-09" db="EMBL/GenBank/DDBJ databases">
        <title>Genome-Enabled Discovery of Anthraquinone Biosynthesis in Senna tora.</title>
        <authorList>
            <person name="Kang S.-H."/>
            <person name="Pandey R.P."/>
            <person name="Lee C.-M."/>
            <person name="Sim J.-S."/>
            <person name="Jeong J.-T."/>
            <person name="Choi B.-S."/>
            <person name="Jung M."/>
            <person name="Ginzburg D."/>
            <person name="Zhao K."/>
            <person name="Won S.Y."/>
            <person name="Oh T.-J."/>
            <person name="Yu Y."/>
            <person name="Kim N.-H."/>
            <person name="Lee O.R."/>
            <person name="Lee T.-H."/>
            <person name="Bashyal P."/>
            <person name="Kim T.-S."/>
            <person name="Lee W.-H."/>
            <person name="Kawkins C."/>
            <person name="Kim C.-K."/>
            <person name="Kim J.S."/>
            <person name="Ahn B.O."/>
            <person name="Rhee S.Y."/>
            <person name="Sohng J.K."/>
        </authorList>
    </citation>
    <scope>NUCLEOTIDE SEQUENCE</scope>
    <source>
        <tissue evidence="1">Leaf</tissue>
    </source>
</reference>
<dbReference type="EMBL" id="JAAIUW010000013">
    <property type="protein sequence ID" value="KAF7804091.1"/>
    <property type="molecule type" value="Genomic_DNA"/>
</dbReference>
<accession>A0A834SI96</accession>
<proteinExistence type="predicted"/>
<sequence length="41" mass="4551">MEMRSSEEGQRYGCGTLNAREGARDLNFEGNKEKRSVDAGT</sequence>
<evidence type="ECO:0000313" key="1">
    <source>
        <dbReference type="EMBL" id="KAF7804091.1"/>
    </source>
</evidence>
<organism evidence="1 2">
    <name type="scientific">Senna tora</name>
    <dbReference type="NCBI Taxonomy" id="362788"/>
    <lineage>
        <taxon>Eukaryota</taxon>
        <taxon>Viridiplantae</taxon>
        <taxon>Streptophyta</taxon>
        <taxon>Embryophyta</taxon>
        <taxon>Tracheophyta</taxon>
        <taxon>Spermatophyta</taxon>
        <taxon>Magnoliopsida</taxon>
        <taxon>eudicotyledons</taxon>
        <taxon>Gunneridae</taxon>
        <taxon>Pentapetalae</taxon>
        <taxon>rosids</taxon>
        <taxon>fabids</taxon>
        <taxon>Fabales</taxon>
        <taxon>Fabaceae</taxon>
        <taxon>Caesalpinioideae</taxon>
        <taxon>Cassia clade</taxon>
        <taxon>Senna</taxon>
    </lineage>
</organism>
<protein>
    <submittedName>
        <fullName evidence="1">Uncharacterized protein</fullName>
    </submittedName>
</protein>
<gene>
    <name evidence="1" type="ORF">G2W53_043202</name>
</gene>
<name>A0A834SI96_9FABA</name>
<dbReference type="Proteomes" id="UP000634136">
    <property type="component" value="Unassembled WGS sequence"/>
</dbReference>
<dbReference type="AlphaFoldDB" id="A0A834SI96"/>
<keyword evidence="2" id="KW-1185">Reference proteome</keyword>
<evidence type="ECO:0000313" key="2">
    <source>
        <dbReference type="Proteomes" id="UP000634136"/>
    </source>
</evidence>
<comment type="caution">
    <text evidence="1">The sequence shown here is derived from an EMBL/GenBank/DDBJ whole genome shotgun (WGS) entry which is preliminary data.</text>
</comment>